<reference evidence="3" key="1">
    <citation type="journal article" date="2019" name="Int. J. Syst. Evol. Microbiol.">
        <title>The Global Catalogue of Microorganisms (GCM) 10K type strain sequencing project: providing services to taxonomists for standard genome sequencing and annotation.</title>
        <authorList>
            <consortium name="The Broad Institute Genomics Platform"/>
            <consortium name="The Broad Institute Genome Sequencing Center for Infectious Disease"/>
            <person name="Wu L."/>
            <person name="Ma J."/>
        </authorList>
    </citation>
    <scope>NUCLEOTIDE SEQUENCE [LARGE SCALE GENOMIC DNA]</scope>
    <source>
        <strain evidence="3">SYNS20</strain>
    </source>
</reference>
<dbReference type="InterPro" id="IPR004360">
    <property type="entry name" value="Glyas_Fos-R_dOase_dom"/>
</dbReference>
<name>A0ABW2JLY1_9ACTN</name>
<evidence type="ECO:0000313" key="3">
    <source>
        <dbReference type="Proteomes" id="UP001596523"/>
    </source>
</evidence>
<gene>
    <name evidence="2" type="ORF">ACFQVC_20745</name>
</gene>
<comment type="caution">
    <text evidence="2">The sequence shown here is derived from an EMBL/GenBank/DDBJ whole genome shotgun (WGS) entry which is preliminary data.</text>
</comment>
<dbReference type="InterPro" id="IPR029068">
    <property type="entry name" value="Glyas_Bleomycin-R_OHBP_Dase"/>
</dbReference>
<dbReference type="PROSITE" id="PS51819">
    <property type="entry name" value="VOC"/>
    <property type="match status" value="1"/>
</dbReference>
<dbReference type="Pfam" id="PF00903">
    <property type="entry name" value="Glyoxalase"/>
    <property type="match status" value="1"/>
</dbReference>
<accession>A0ABW2JLY1</accession>
<protein>
    <submittedName>
        <fullName evidence="2">VOC family protein</fullName>
    </submittedName>
</protein>
<dbReference type="EMBL" id="JBHTCF010000008">
    <property type="protein sequence ID" value="MFC7306644.1"/>
    <property type="molecule type" value="Genomic_DNA"/>
</dbReference>
<evidence type="ECO:0000313" key="2">
    <source>
        <dbReference type="EMBL" id="MFC7306644.1"/>
    </source>
</evidence>
<dbReference type="InterPro" id="IPR037523">
    <property type="entry name" value="VOC_core"/>
</dbReference>
<feature type="domain" description="VOC" evidence="1">
    <location>
        <begin position="7"/>
        <end position="115"/>
    </location>
</feature>
<organism evidence="2 3">
    <name type="scientific">Streptomyces monticola</name>
    <dbReference type="NCBI Taxonomy" id="2666263"/>
    <lineage>
        <taxon>Bacteria</taxon>
        <taxon>Bacillati</taxon>
        <taxon>Actinomycetota</taxon>
        <taxon>Actinomycetes</taxon>
        <taxon>Kitasatosporales</taxon>
        <taxon>Streptomycetaceae</taxon>
        <taxon>Streptomyces</taxon>
    </lineage>
</organism>
<dbReference type="SUPFAM" id="SSF54593">
    <property type="entry name" value="Glyoxalase/Bleomycin resistance protein/Dihydroxybiphenyl dioxygenase"/>
    <property type="match status" value="1"/>
</dbReference>
<proteinExistence type="predicted"/>
<dbReference type="RefSeq" id="WP_381832106.1">
    <property type="nucleotide sequence ID" value="NZ_JBHTCF010000008.1"/>
</dbReference>
<sequence length="118" mass="12306">MPNKGIEKVHAVICVTDFDAALDWYEALLGRGPDQEPMEGLAEWYLGGAGAIQVFRDPDRAGAGLLTLSVSDVDKYAAVLGSGGLDVAEPQDTEGGFRVTTLADPAGNTVTLAQRAAT</sequence>
<dbReference type="Proteomes" id="UP001596523">
    <property type="component" value="Unassembled WGS sequence"/>
</dbReference>
<keyword evidence="3" id="KW-1185">Reference proteome</keyword>
<dbReference type="Gene3D" id="3.10.180.10">
    <property type="entry name" value="2,3-Dihydroxybiphenyl 1,2-Dioxygenase, domain 1"/>
    <property type="match status" value="1"/>
</dbReference>
<evidence type="ECO:0000259" key="1">
    <source>
        <dbReference type="PROSITE" id="PS51819"/>
    </source>
</evidence>